<feature type="transmembrane region" description="Helical" evidence="1">
    <location>
        <begin position="63"/>
        <end position="84"/>
    </location>
</feature>
<sequence>MLRYFSVDRSLMKDSAMDSLGDESIISLRIHRERNKWNASLFLGGQKPHERFSNGLLETNRSFHFVFIGNFHGTIFGTLYIAVLRSNSAVSDDQPYFYEDGQNRI</sequence>
<evidence type="ECO:0000256" key="1">
    <source>
        <dbReference type="SAM" id="Phobius"/>
    </source>
</evidence>
<organism evidence="2 3">
    <name type="scientific">Caerostris extrusa</name>
    <name type="common">Bark spider</name>
    <name type="synonym">Caerostris bankana</name>
    <dbReference type="NCBI Taxonomy" id="172846"/>
    <lineage>
        <taxon>Eukaryota</taxon>
        <taxon>Metazoa</taxon>
        <taxon>Ecdysozoa</taxon>
        <taxon>Arthropoda</taxon>
        <taxon>Chelicerata</taxon>
        <taxon>Arachnida</taxon>
        <taxon>Araneae</taxon>
        <taxon>Araneomorphae</taxon>
        <taxon>Entelegynae</taxon>
        <taxon>Araneoidea</taxon>
        <taxon>Araneidae</taxon>
        <taxon>Caerostris</taxon>
    </lineage>
</organism>
<keyword evidence="1" id="KW-1133">Transmembrane helix</keyword>
<dbReference type="AlphaFoldDB" id="A0AAV4SHW2"/>
<dbReference type="Proteomes" id="UP001054945">
    <property type="component" value="Unassembled WGS sequence"/>
</dbReference>
<reference evidence="2 3" key="1">
    <citation type="submission" date="2021-06" db="EMBL/GenBank/DDBJ databases">
        <title>Caerostris extrusa draft genome.</title>
        <authorList>
            <person name="Kono N."/>
            <person name="Arakawa K."/>
        </authorList>
    </citation>
    <scope>NUCLEOTIDE SEQUENCE [LARGE SCALE GENOMIC DNA]</scope>
</reference>
<keyword evidence="1" id="KW-0812">Transmembrane</keyword>
<keyword evidence="1" id="KW-0472">Membrane</keyword>
<comment type="caution">
    <text evidence="2">The sequence shown here is derived from an EMBL/GenBank/DDBJ whole genome shotgun (WGS) entry which is preliminary data.</text>
</comment>
<evidence type="ECO:0000313" key="3">
    <source>
        <dbReference type="Proteomes" id="UP001054945"/>
    </source>
</evidence>
<keyword evidence="3" id="KW-1185">Reference proteome</keyword>
<name>A0AAV4SHW2_CAEEX</name>
<protein>
    <submittedName>
        <fullName evidence="2">Uncharacterized protein</fullName>
    </submittedName>
</protein>
<dbReference type="EMBL" id="BPLR01009502">
    <property type="protein sequence ID" value="GIY32396.1"/>
    <property type="molecule type" value="Genomic_DNA"/>
</dbReference>
<gene>
    <name evidence="2" type="ORF">CEXT_266961</name>
</gene>
<evidence type="ECO:0000313" key="2">
    <source>
        <dbReference type="EMBL" id="GIY32396.1"/>
    </source>
</evidence>
<accession>A0AAV4SHW2</accession>
<proteinExistence type="predicted"/>